<feature type="non-terminal residue" evidence="3">
    <location>
        <position position="1"/>
    </location>
</feature>
<feature type="chain" id="PRO_5032709312" description="Secreted protein" evidence="2">
    <location>
        <begin position="25"/>
        <end position="102"/>
    </location>
</feature>
<feature type="signal peptide" evidence="2">
    <location>
        <begin position="1"/>
        <end position="24"/>
    </location>
</feature>
<reference evidence="3" key="1">
    <citation type="submission" date="2021-02" db="EMBL/GenBank/DDBJ databases">
        <title>First Annotated Genome of the Yellow-green Alga Tribonema minus.</title>
        <authorList>
            <person name="Mahan K.M."/>
        </authorList>
    </citation>
    <scope>NUCLEOTIDE SEQUENCE</scope>
    <source>
        <strain evidence="3">UTEX B ZZ1240</strain>
    </source>
</reference>
<proteinExistence type="predicted"/>
<keyword evidence="2" id="KW-0732">Signal</keyword>
<evidence type="ECO:0000313" key="4">
    <source>
        <dbReference type="Proteomes" id="UP000664859"/>
    </source>
</evidence>
<dbReference type="Proteomes" id="UP000664859">
    <property type="component" value="Unassembled WGS sequence"/>
</dbReference>
<feature type="region of interest" description="Disordered" evidence="1">
    <location>
        <begin position="69"/>
        <end position="91"/>
    </location>
</feature>
<evidence type="ECO:0000256" key="2">
    <source>
        <dbReference type="SAM" id="SignalP"/>
    </source>
</evidence>
<dbReference type="EMBL" id="JAFCMP010000547">
    <property type="protein sequence ID" value="KAG5175720.1"/>
    <property type="molecule type" value="Genomic_DNA"/>
</dbReference>
<name>A0A836C7B4_9STRA</name>
<comment type="caution">
    <text evidence="3">The sequence shown here is derived from an EMBL/GenBank/DDBJ whole genome shotgun (WGS) entry which is preliminary data.</text>
</comment>
<protein>
    <recommendedName>
        <fullName evidence="5">Secreted protein</fullName>
    </recommendedName>
</protein>
<evidence type="ECO:0000256" key="1">
    <source>
        <dbReference type="SAM" id="MobiDB-lite"/>
    </source>
</evidence>
<accession>A0A836C7B4</accession>
<keyword evidence="4" id="KW-1185">Reference proteome</keyword>
<sequence>MSCRSWRRVCSLVAWLIRAHLCGREESSGGGDTGRAALSRAACGGLNQMSSLRRGSHSCLGGSRWGCTSRRRWSSGAGGGRSSCSADNRWDCTSQRCCSGAG</sequence>
<dbReference type="AlphaFoldDB" id="A0A836C7B4"/>
<evidence type="ECO:0008006" key="5">
    <source>
        <dbReference type="Google" id="ProtNLM"/>
    </source>
</evidence>
<organism evidence="3 4">
    <name type="scientific">Tribonema minus</name>
    <dbReference type="NCBI Taxonomy" id="303371"/>
    <lineage>
        <taxon>Eukaryota</taxon>
        <taxon>Sar</taxon>
        <taxon>Stramenopiles</taxon>
        <taxon>Ochrophyta</taxon>
        <taxon>PX clade</taxon>
        <taxon>Xanthophyceae</taxon>
        <taxon>Tribonematales</taxon>
        <taxon>Tribonemataceae</taxon>
        <taxon>Tribonema</taxon>
    </lineage>
</organism>
<evidence type="ECO:0000313" key="3">
    <source>
        <dbReference type="EMBL" id="KAG5175720.1"/>
    </source>
</evidence>
<gene>
    <name evidence="3" type="ORF">JKP88DRAFT_347266</name>
</gene>